<dbReference type="InterPro" id="IPR006683">
    <property type="entry name" value="Thioestr_dom"/>
</dbReference>
<evidence type="ECO:0000256" key="20">
    <source>
        <dbReference type="ARBA" id="ARBA00040123"/>
    </source>
</evidence>
<evidence type="ECO:0000256" key="21">
    <source>
        <dbReference type="ARBA" id="ARBA00043210"/>
    </source>
</evidence>
<keyword evidence="9" id="KW-0378">Hydrolase</keyword>
<evidence type="ECO:0000313" key="28">
    <source>
        <dbReference type="EMBL" id="GJQ11203.1"/>
    </source>
</evidence>
<dbReference type="CDD" id="cd03443">
    <property type="entry name" value="PaaI_thioesterase"/>
    <property type="match status" value="1"/>
</dbReference>
<keyword evidence="29" id="KW-1185">Reference proteome</keyword>
<comment type="similarity">
    <text evidence="18">Belongs to the THEM4/THEM5 thioesterase family.</text>
</comment>
<comment type="catalytic activity">
    <reaction evidence="25">
        <text>dodecanoyl-CoA + H2O = dodecanoate + CoA + H(+)</text>
        <dbReference type="Rhea" id="RHEA:30135"/>
        <dbReference type="ChEBI" id="CHEBI:15377"/>
        <dbReference type="ChEBI" id="CHEBI:15378"/>
        <dbReference type="ChEBI" id="CHEBI:18262"/>
        <dbReference type="ChEBI" id="CHEBI:57287"/>
        <dbReference type="ChEBI" id="CHEBI:57375"/>
    </reaction>
    <physiologicalReaction direction="left-to-right" evidence="25">
        <dbReference type="Rhea" id="RHEA:30136"/>
    </physiologicalReaction>
</comment>
<comment type="caution">
    <text evidence="28">The sequence shown here is derived from an EMBL/GenBank/DDBJ whole genome shotgun (WGS) entry which is preliminary data.</text>
</comment>
<evidence type="ECO:0000256" key="9">
    <source>
        <dbReference type="ARBA" id="ARBA00022801"/>
    </source>
</evidence>
<dbReference type="GO" id="GO:0016787">
    <property type="term" value="F:hydrolase activity"/>
    <property type="evidence" value="ECO:0007669"/>
    <property type="project" value="UniProtKB-KW"/>
</dbReference>
<gene>
    <name evidence="28" type="ORF">GpartN1_g2994.t1</name>
</gene>
<comment type="catalytic activity">
    <reaction evidence="24">
        <text>decanoyl-CoA + H2O = decanoate + CoA + H(+)</text>
        <dbReference type="Rhea" id="RHEA:40059"/>
        <dbReference type="ChEBI" id="CHEBI:15377"/>
        <dbReference type="ChEBI" id="CHEBI:15378"/>
        <dbReference type="ChEBI" id="CHEBI:27689"/>
        <dbReference type="ChEBI" id="CHEBI:57287"/>
        <dbReference type="ChEBI" id="CHEBI:61430"/>
    </reaction>
    <physiologicalReaction direction="left-to-right" evidence="24">
        <dbReference type="Rhea" id="RHEA:40060"/>
    </physiologicalReaction>
</comment>
<dbReference type="Gene3D" id="3.10.129.10">
    <property type="entry name" value="Hotdog Thioesterase"/>
    <property type="match status" value="1"/>
</dbReference>
<dbReference type="AlphaFoldDB" id="A0A9C7PUP9"/>
<evidence type="ECO:0000256" key="6">
    <source>
        <dbReference type="ARBA" id="ARBA00022490"/>
    </source>
</evidence>
<evidence type="ECO:0000256" key="4">
    <source>
        <dbReference type="ARBA" id="ARBA00004637"/>
    </source>
</evidence>
<keyword evidence="13" id="KW-0496">Mitochondrion</keyword>
<evidence type="ECO:0000256" key="2">
    <source>
        <dbReference type="ARBA" id="ARBA00004569"/>
    </source>
</evidence>
<evidence type="ECO:0000256" key="7">
    <source>
        <dbReference type="ARBA" id="ARBA00022703"/>
    </source>
</evidence>
<keyword evidence="7" id="KW-0053">Apoptosis</keyword>
<dbReference type="OrthoDB" id="506431at2759"/>
<evidence type="ECO:0000256" key="10">
    <source>
        <dbReference type="ARBA" id="ARBA00022832"/>
    </source>
</evidence>
<comment type="subcellular location">
    <subcellularLocation>
        <location evidence="3">Cell projection</location>
        <location evidence="3">Ruffle membrane</location>
    </subcellularLocation>
    <subcellularLocation>
        <location evidence="1">Cytoplasm</location>
    </subcellularLocation>
    <subcellularLocation>
        <location evidence="4">Mitochondrion inner membrane</location>
        <topology evidence="4">Peripheral membrane protein</topology>
    </subcellularLocation>
    <subcellularLocation>
        <location evidence="2">Mitochondrion intermembrane space</location>
    </subcellularLocation>
</comment>
<comment type="catalytic activity">
    <reaction evidence="26">
        <text>tetradecanoyl-CoA + H2O = tetradecanoate + CoA + H(+)</text>
        <dbReference type="Rhea" id="RHEA:40119"/>
        <dbReference type="ChEBI" id="CHEBI:15377"/>
        <dbReference type="ChEBI" id="CHEBI:15378"/>
        <dbReference type="ChEBI" id="CHEBI:30807"/>
        <dbReference type="ChEBI" id="CHEBI:57287"/>
        <dbReference type="ChEBI" id="CHEBI:57385"/>
    </reaction>
    <physiologicalReaction direction="left-to-right" evidence="26">
        <dbReference type="Rhea" id="RHEA:40120"/>
    </physiologicalReaction>
</comment>
<evidence type="ECO:0000256" key="22">
    <source>
        <dbReference type="ARBA" id="ARBA00047588"/>
    </source>
</evidence>
<dbReference type="EC" id="3.1.2.2" evidence="19"/>
<sequence length="180" mass="20220">MTFSYEDGQRDSNNVQNNLEEEFNTLCMQVEDAGNKPFDVKFMAKVLPIKEEQHFIAANKEFSVRMFHKREENKVTYVVRAGERVQGPPGYVHGGAIATLLDDCLGSAVFLSGSFAMTANLNINYRKPIPLNSVRTVEAFLEKQEGRKLYAKGCIYDKDGSVHAEATGLFVVPRHLAQEK</sequence>
<evidence type="ECO:0000313" key="29">
    <source>
        <dbReference type="Proteomes" id="UP001061958"/>
    </source>
</evidence>
<dbReference type="SUPFAM" id="SSF54637">
    <property type="entry name" value="Thioesterase/thiol ester dehydrase-isomerase"/>
    <property type="match status" value="1"/>
</dbReference>
<comment type="catalytic activity">
    <reaction evidence="16">
        <text>(5Z,8Z,11Z,14Z)-eicosatetraenoyl-CoA + H2O = (5Z,8Z,11Z,14Z)-eicosatetraenoate + CoA + H(+)</text>
        <dbReference type="Rhea" id="RHEA:40151"/>
        <dbReference type="ChEBI" id="CHEBI:15377"/>
        <dbReference type="ChEBI" id="CHEBI:15378"/>
        <dbReference type="ChEBI" id="CHEBI:32395"/>
        <dbReference type="ChEBI" id="CHEBI:57287"/>
        <dbReference type="ChEBI" id="CHEBI:57368"/>
    </reaction>
    <physiologicalReaction direction="left-to-right" evidence="16">
        <dbReference type="Rhea" id="RHEA:40152"/>
    </physiologicalReaction>
</comment>
<evidence type="ECO:0000256" key="19">
    <source>
        <dbReference type="ARBA" id="ARBA00038848"/>
    </source>
</evidence>
<protein>
    <recommendedName>
        <fullName evidence="20">Acyl-coenzyme A thioesterase THEM4</fullName>
        <ecNumber evidence="19">3.1.2.2</ecNumber>
    </recommendedName>
    <alternativeName>
        <fullName evidence="21">Thioesterase superfamily member 4</fullName>
    </alternativeName>
</protein>
<evidence type="ECO:0000256" key="5">
    <source>
        <dbReference type="ARBA" id="ARBA00022475"/>
    </source>
</evidence>
<evidence type="ECO:0000256" key="1">
    <source>
        <dbReference type="ARBA" id="ARBA00004496"/>
    </source>
</evidence>
<evidence type="ECO:0000256" key="14">
    <source>
        <dbReference type="ARBA" id="ARBA00023136"/>
    </source>
</evidence>
<keyword evidence="14" id="KW-0472">Membrane</keyword>
<evidence type="ECO:0000256" key="3">
    <source>
        <dbReference type="ARBA" id="ARBA00004632"/>
    </source>
</evidence>
<keyword evidence="15" id="KW-0966">Cell projection</keyword>
<comment type="catalytic activity">
    <reaction evidence="23">
        <text>hexadecanoyl-CoA + H2O = hexadecanoate + CoA + H(+)</text>
        <dbReference type="Rhea" id="RHEA:16645"/>
        <dbReference type="ChEBI" id="CHEBI:7896"/>
        <dbReference type="ChEBI" id="CHEBI:15377"/>
        <dbReference type="ChEBI" id="CHEBI:15378"/>
        <dbReference type="ChEBI" id="CHEBI:57287"/>
        <dbReference type="ChEBI" id="CHEBI:57379"/>
        <dbReference type="EC" id="3.1.2.2"/>
    </reaction>
    <physiologicalReaction direction="left-to-right" evidence="23">
        <dbReference type="Rhea" id="RHEA:16646"/>
    </physiologicalReaction>
</comment>
<comment type="catalytic activity">
    <reaction evidence="17">
        <text>(9Z)-octadecenoyl-CoA + H2O = (9Z)-octadecenoate + CoA + H(+)</text>
        <dbReference type="Rhea" id="RHEA:40139"/>
        <dbReference type="ChEBI" id="CHEBI:15377"/>
        <dbReference type="ChEBI" id="CHEBI:15378"/>
        <dbReference type="ChEBI" id="CHEBI:30823"/>
        <dbReference type="ChEBI" id="CHEBI:57287"/>
        <dbReference type="ChEBI" id="CHEBI:57387"/>
    </reaction>
    <physiologicalReaction direction="left-to-right" evidence="17">
        <dbReference type="Rhea" id="RHEA:40140"/>
    </physiologicalReaction>
</comment>
<evidence type="ECO:0000256" key="24">
    <source>
        <dbReference type="ARBA" id="ARBA00047969"/>
    </source>
</evidence>
<dbReference type="InterPro" id="IPR052365">
    <property type="entry name" value="THEM4/THEM5_acyl-CoA_thioest"/>
</dbReference>
<organism evidence="28 29">
    <name type="scientific">Galdieria partita</name>
    <dbReference type="NCBI Taxonomy" id="83374"/>
    <lineage>
        <taxon>Eukaryota</taxon>
        <taxon>Rhodophyta</taxon>
        <taxon>Bangiophyceae</taxon>
        <taxon>Galdieriales</taxon>
        <taxon>Galdieriaceae</taxon>
        <taxon>Galdieria</taxon>
    </lineage>
</organism>
<keyword evidence="8" id="KW-0999">Mitochondrion inner membrane</keyword>
<evidence type="ECO:0000259" key="27">
    <source>
        <dbReference type="Pfam" id="PF03061"/>
    </source>
</evidence>
<name>A0A9C7PUP9_9RHOD</name>
<dbReference type="GO" id="GO:0005758">
    <property type="term" value="C:mitochondrial intermembrane space"/>
    <property type="evidence" value="ECO:0007669"/>
    <property type="project" value="UniProtKB-SubCell"/>
</dbReference>
<accession>A0A9C7PUP9</accession>
<evidence type="ECO:0000256" key="18">
    <source>
        <dbReference type="ARBA" id="ARBA00038456"/>
    </source>
</evidence>
<evidence type="ECO:0000256" key="26">
    <source>
        <dbReference type="ARBA" id="ARBA00048180"/>
    </source>
</evidence>
<evidence type="ECO:0000256" key="8">
    <source>
        <dbReference type="ARBA" id="ARBA00022792"/>
    </source>
</evidence>
<evidence type="ECO:0000256" key="13">
    <source>
        <dbReference type="ARBA" id="ARBA00023128"/>
    </source>
</evidence>
<evidence type="ECO:0000256" key="16">
    <source>
        <dbReference type="ARBA" id="ARBA00035852"/>
    </source>
</evidence>
<proteinExistence type="inferred from homology"/>
<keyword evidence="10" id="KW-0276">Fatty acid metabolism</keyword>
<reference evidence="28" key="1">
    <citation type="journal article" date="2022" name="Proc. Natl. Acad. Sci. U.S.A.">
        <title>Life cycle and functional genomics of the unicellular red alga Galdieria for elucidating algal and plant evolution and industrial use.</title>
        <authorList>
            <person name="Hirooka S."/>
            <person name="Itabashi T."/>
            <person name="Ichinose T.M."/>
            <person name="Onuma R."/>
            <person name="Fujiwara T."/>
            <person name="Yamashita S."/>
            <person name="Jong L.W."/>
            <person name="Tomita R."/>
            <person name="Iwane A.H."/>
            <person name="Miyagishima S.Y."/>
        </authorList>
    </citation>
    <scope>NUCLEOTIDE SEQUENCE</scope>
    <source>
        <strain evidence="28">NBRC 102759</strain>
    </source>
</reference>
<evidence type="ECO:0000256" key="12">
    <source>
        <dbReference type="ARBA" id="ARBA00023098"/>
    </source>
</evidence>
<keyword evidence="6" id="KW-0963">Cytoplasm</keyword>
<comment type="catalytic activity">
    <reaction evidence="22">
        <text>octanoyl-CoA + H2O = octanoate + CoA + H(+)</text>
        <dbReference type="Rhea" id="RHEA:30143"/>
        <dbReference type="ChEBI" id="CHEBI:15377"/>
        <dbReference type="ChEBI" id="CHEBI:15378"/>
        <dbReference type="ChEBI" id="CHEBI:25646"/>
        <dbReference type="ChEBI" id="CHEBI:57287"/>
        <dbReference type="ChEBI" id="CHEBI:57386"/>
    </reaction>
    <physiologicalReaction direction="left-to-right" evidence="22">
        <dbReference type="Rhea" id="RHEA:30144"/>
    </physiologicalReaction>
</comment>
<evidence type="ECO:0000256" key="11">
    <source>
        <dbReference type="ARBA" id="ARBA00022946"/>
    </source>
</evidence>
<dbReference type="EMBL" id="BQMJ01000022">
    <property type="protein sequence ID" value="GJQ11203.1"/>
    <property type="molecule type" value="Genomic_DNA"/>
</dbReference>
<evidence type="ECO:0000256" key="17">
    <source>
        <dbReference type="ARBA" id="ARBA00037002"/>
    </source>
</evidence>
<evidence type="ECO:0000256" key="15">
    <source>
        <dbReference type="ARBA" id="ARBA00023273"/>
    </source>
</evidence>
<feature type="domain" description="Thioesterase" evidence="27">
    <location>
        <begin position="90"/>
        <end position="161"/>
    </location>
</feature>
<evidence type="ECO:0000256" key="23">
    <source>
        <dbReference type="ARBA" id="ARBA00047734"/>
    </source>
</evidence>
<dbReference type="PANTHER" id="PTHR12418:SF19">
    <property type="entry name" value="ACYL-COENZYME A THIOESTERASE THEM4"/>
    <property type="match status" value="1"/>
</dbReference>
<dbReference type="Pfam" id="PF03061">
    <property type="entry name" value="4HBT"/>
    <property type="match status" value="1"/>
</dbReference>
<keyword evidence="11" id="KW-0809">Transit peptide</keyword>
<keyword evidence="5" id="KW-1003">Cell membrane</keyword>
<dbReference type="GO" id="GO:0006631">
    <property type="term" value="P:fatty acid metabolic process"/>
    <property type="evidence" value="ECO:0007669"/>
    <property type="project" value="UniProtKB-KW"/>
</dbReference>
<dbReference type="GO" id="GO:0032587">
    <property type="term" value="C:ruffle membrane"/>
    <property type="evidence" value="ECO:0007669"/>
    <property type="project" value="UniProtKB-SubCell"/>
</dbReference>
<dbReference type="InterPro" id="IPR029069">
    <property type="entry name" value="HotDog_dom_sf"/>
</dbReference>
<keyword evidence="12" id="KW-0443">Lipid metabolism</keyword>
<dbReference type="Proteomes" id="UP001061958">
    <property type="component" value="Unassembled WGS sequence"/>
</dbReference>
<reference evidence="28" key="2">
    <citation type="submission" date="2022-01" db="EMBL/GenBank/DDBJ databases">
        <authorList>
            <person name="Hirooka S."/>
            <person name="Miyagishima S.Y."/>
        </authorList>
    </citation>
    <scope>NUCLEOTIDE SEQUENCE</scope>
    <source>
        <strain evidence="28">NBRC 102759</strain>
    </source>
</reference>
<dbReference type="GO" id="GO:0005743">
    <property type="term" value="C:mitochondrial inner membrane"/>
    <property type="evidence" value="ECO:0007669"/>
    <property type="project" value="UniProtKB-SubCell"/>
</dbReference>
<dbReference type="PANTHER" id="PTHR12418">
    <property type="entry name" value="ACYL-COENZYME A THIOESTERASE THEM4"/>
    <property type="match status" value="1"/>
</dbReference>
<evidence type="ECO:0000256" key="25">
    <source>
        <dbReference type="ARBA" id="ARBA00048074"/>
    </source>
</evidence>